<dbReference type="PATRIC" id="fig|1122985.7.peg.3149"/>
<reference evidence="1 2" key="1">
    <citation type="submission" date="2013-08" db="EMBL/GenBank/DDBJ databases">
        <authorList>
            <person name="Weinstock G."/>
            <person name="Sodergren E."/>
            <person name="Wylie T."/>
            <person name="Fulton L."/>
            <person name="Fulton R."/>
            <person name="Fronick C."/>
            <person name="O'Laughlin M."/>
            <person name="Godfrey J."/>
            <person name="Miner T."/>
            <person name="Herter B."/>
            <person name="Appelbaum E."/>
            <person name="Cordes M."/>
            <person name="Lek S."/>
            <person name="Wollam A."/>
            <person name="Pepin K.H."/>
            <person name="Palsikar V.B."/>
            <person name="Mitreva M."/>
            <person name="Wilson R.K."/>
        </authorList>
    </citation>
    <scope>NUCLEOTIDE SEQUENCE [LARGE SCALE GENOMIC DNA]</scope>
    <source>
        <strain evidence="1 2">ATCC 15930</strain>
    </source>
</reference>
<dbReference type="Proteomes" id="UP000027442">
    <property type="component" value="Unassembled WGS sequence"/>
</dbReference>
<organism evidence="1 2">
    <name type="scientific">Hoylesella loescheii DSM 19665 = JCM 12249 = ATCC 15930</name>
    <dbReference type="NCBI Taxonomy" id="1122985"/>
    <lineage>
        <taxon>Bacteria</taxon>
        <taxon>Pseudomonadati</taxon>
        <taxon>Bacteroidota</taxon>
        <taxon>Bacteroidia</taxon>
        <taxon>Bacteroidales</taxon>
        <taxon>Prevotellaceae</taxon>
        <taxon>Hoylesella</taxon>
    </lineage>
</organism>
<dbReference type="HOGENOM" id="CLU_862934_0_0_10"/>
<proteinExistence type="predicted"/>
<sequence length="322" mass="36475">MSTIIVCSKDLIGEPKLKVNPLCGYIYNNDGMFLEHIPGSEDVYLAKPNTYTLNQKKTTKYLYSETPRYLQISHSDFTYISGVLSHEDSSSFEAAAAVTQTTFNAVAFLKKINDKQANLTVKQQAKYASAILKTSFSSVFPKKSLDDKSITNEAKNARKALIHVLLGNRDYSNGAVRWDGIDFADKGPEHIKVKREGGISLTKQLWRQFVDCCDFSTKGQLKYGKKETKEVILAKFPFGKNLGEVKKKIPNTQMVTRDLIEIGNPLKKKDKKTGKDIIAGYIILNKAVAVVGKQIYWAPYEDYQNNKTLKYNWKWYFGKSFI</sequence>
<name>A0A069QFV5_HOYLO</name>
<dbReference type="RefSeq" id="WP_018967040.1">
    <property type="nucleotide sequence ID" value="NZ_KB899213.1"/>
</dbReference>
<accession>A0A069QFV5</accession>
<dbReference type="AlphaFoldDB" id="A0A069QFV5"/>
<evidence type="ECO:0000313" key="1">
    <source>
        <dbReference type="EMBL" id="KDR50914.1"/>
    </source>
</evidence>
<evidence type="ECO:0000313" key="2">
    <source>
        <dbReference type="Proteomes" id="UP000027442"/>
    </source>
</evidence>
<dbReference type="EMBL" id="JNGW01000132">
    <property type="protein sequence ID" value="KDR50914.1"/>
    <property type="molecule type" value="Genomic_DNA"/>
</dbReference>
<comment type="caution">
    <text evidence="1">The sequence shown here is derived from an EMBL/GenBank/DDBJ whole genome shotgun (WGS) entry which is preliminary data.</text>
</comment>
<keyword evidence="2" id="KW-1185">Reference proteome</keyword>
<gene>
    <name evidence="1" type="ORF">HMPREF1991_03044</name>
</gene>
<protein>
    <submittedName>
        <fullName evidence="1">Uncharacterized protein</fullName>
    </submittedName>
</protein>